<dbReference type="EMBL" id="BLMI01000258">
    <property type="protein sequence ID" value="GFI42060.1"/>
    <property type="molecule type" value="Genomic_DNA"/>
</dbReference>
<name>A0A829ZBX2_9FIRM</name>
<dbReference type="Proteomes" id="UP000490821">
    <property type="component" value="Unassembled WGS sequence"/>
</dbReference>
<gene>
    <name evidence="1" type="ORF">IMSAGC017_02106</name>
</gene>
<evidence type="ECO:0000313" key="1">
    <source>
        <dbReference type="EMBL" id="GFI42060.1"/>
    </source>
</evidence>
<sequence>MSFNLTYYKAFKNTSPIIQQETVVHEFGCALGLGYTLTSKELKSVMKVLGFNNISIIR</sequence>
<accession>A0A829ZBX2</accession>
<dbReference type="RefSeq" id="WP_286310931.1">
    <property type="nucleotide sequence ID" value="NZ_CASTZX010000018.1"/>
</dbReference>
<organism evidence="1 2">
    <name type="scientific">Thomasclavelia cocleata</name>
    <dbReference type="NCBI Taxonomy" id="69824"/>
    <lineage>
        <taxon>Bacteria</taxon>
        <taxon>Bacillati</taxon>
        <taxon>Bacillota</taxon>
        <taxon>Erysipelotrichia</taxon>
        <taxon>Erysipelotrichales</taxon>
        <taxon>Coprobacillaceae</taxon>
        <taxon>Thomasclavelia</taxon>
    </lineage>
</organism>
<proteinExistence type="predicted"/>
<evidence type="ECO:0000313" key="2">
    <source>
        <dbReference type="Proteomes" id="UP000490821"/>
    </source>
</evidence>
<protein>
    <submittedName>
        <fullName evidence="1">Uncharacterized protein</fullName>
    </submittedName>
</protein>
<dbReference type="AlphaFoldDB" id="A0A829ZBX2"/>
<reference evidence="1 2" key="1">
    <citation type="journal article" date="2020" name="Microbiome">
        <title>Single-cell genomics of uncultured bacteria reveals dietary fiber responders in the mouse gut microbiota.</title>
        <authorList>
            <person name="Chijiiwa R."/>
            <person name="Hosokawa M."/>
            <person name="Kogawa M."/>
            <person name="Nishikawa Y."/>
            <person name="Ide K."/>
            <person name="Sakanashi C."/>
            <person name="Takahashi K."/>
            <person name="Takeyama H."/>
        </authorList>
    </citation>
    <scope>NUCLEOTIDE SEQUENCE [LARGE SCALE GENOMIC DNA]</scope>
    <source>
        <strain evidence="1">IMSAGC_017</strain>
    </source>
</reference>
<comment type="caution">
    <text evidence="1">The sequence shown here is derived from an EMBL/GenBank/DDBJ whole genome shotgun (WGS) entry which is preliminary data.</text>
</comment>